<reference evidence="1" key="1">
    <citation type="submission" date="2021-06" db="EMBL/GenBank/DDBJ databases">
        <authorList>
            <person name="Kallberg Y."/>
            <person name="Tangrot J."/>
            <person name="Rosling A."/>
        </authorList>
    </citation>
    <scope>NUCLEOTIDE SEQUENCE</scope>
    <source>
        <strain evidence="1">28 12/20/2015</strain>
    </source>
</reference>
<dbReference type="EMBL" id="CAJVPW010023023">
    <property type="protein sequence ID" value="CAG8699741.1"/>
    <property type="molecule type" value="Genomic_DNA"/>
</dbReference>
<comment type="caution">
    <text evidence="1">The sequence shown here is derived from an EMBL/GenBank/DDBJ whole genome shotgun (WGS) entry which is preliminary data.</text>
</comment>
<proteinExistence type="predicted"/>
<accession>A0ACA9PA18</accession>
<feature type="non-terminal residue" evidence="1">
    <location>
        <position position="1"/>
    </location>
</feature>
<protein>
    <submittedName>
        <fullName evidence="1">8897_t:CDS:1</fullName>
    </submittedName>
</protein>
<dbReference type="Proteomes" id="UP000789366">
    <property type="component" value="Unassembled WGS sequence"/>
</dbReference>
<organism evidence="1 2">
    <name type="scientific">Cetraspora pellucida</name>
    <dbReference type="NCBI Taxonomy" id="1433469"/>
    <lineage>
        <taxon>Eukaryota</taxon>
        <taxon>Fungi</taxon>
        <taxon>Fungi incertae sedis</taxon>
        <taxon>Mucoromycota</taxon>
        <taxon>Glomeromycotina</taxon>
        <taxon>Glomeromycetes</taxon>
        <taxon>Diversisporales</taxon>
        <taxon>Gigasporaceae</taxon>
        <taxon>Cetraspora</taxon>
    </lineage>
</organism>
<name>A0ACA9PA18_9GLOM</name>
<evidence type="ECO:0000313" key="1">
    <source>
        <dbReference type="EMBL" id="CAG8699741.1"/>
    </source>
</evidence>
<sequence>SSVSENYQFPEDYHSLFDDGNEEKLSELIDDNSLIEETSLLDFIPEVINLELETSLFDWKDIDNELLNEVAQLFTNMIAWSPKAAPEKLQDYFNNKCKDVVHGFENLHIYIQFIKLSMDQLKRFISEQELKMTTVFPLIHRMFSQNVIDDKWGEVQFLATNEALNESNNPFQRAKVGHKADMKGILMNTSCKLEALYGEVSGGLGPFGLSIASRKEKYLDKVKLSIMMRDSINKALKQWKHISDEDRKSLVVYGFTQD</sequence>
<evidence type="ECO:0000313" key="2">
    <source>
        <dbReference type="Proteomes" id="UP000789366"/>
    </source>
</evidence>
<gene>
    <name evidence="1" type="ORF">SPELUC_LOCUS11212</name>
</gene>
<feature type="non-terminal residue" evidence="1">
    <location>
        <position position="258"/>
    </location>
</feature>
<keyword evidence="2" id="KW-1185">Reference proteome</keyword>